<dbReference type="InterPro" id="IPR002138">
    <property type="entry name" value="Pept_C14_p10"/>
</dbReference>
<dbReference type="InterPro" id="IPR015917">
    <property type="entry name" value="Pept_C14A"/>
</dbReference>
<dbReference type="PROSITE" id="PS50207">
    <property type="entry name" value="CASPASE_P10"/>
    <property type="match status" value="1"/>
</dbReference>
<dbReference type="GeneID" id="101863347"/>
<dbReference type="PROSITE" id="PS01122">
    <property type="entry name" value="CASPASE_CYS"/>
    <property type="match status" value="1"/>
</dbReference>
<gene>
    <name evidence="6" type="primary">LOC101863347</name>
</gene>
<dbReference type="PANTHER" id="PTHR22576">
    <property type="entry name" value="MUCOSA ASSOCIATED LYMPHOID TISSUE LYMPHOMA TRANSLOCATION PROTEIN 1/PARACASPASE"/>
    <property type="match status" value="1"/>
</dbReference>
<feature type="domain" description="Caspase family p10" evidence="3">
    <location>
        <begin position="294"/>
        <end position="389"/>
    </location>
</feature>
<evidence type="ECO:0000259" key="3">
    <source>
        <dbReference type="PROSITE" id="PS50207"/>
    </source>
</evidence>
<organism evidence="5 6">
    <name type="scientific">Aplysia californica</name>
    <name type="common">California sea hare</name>
    <dbReference type="NCBI Taxonomy" id="6500"/>
    <lineage>
        <taxon>Eukaryota</taxon>
        <taxon>Metazoa</taxon>
        <taxon>Spiralia</taxon>
        <taxon>Lophotrochozoa</taxon>
        <taxon>Mollusca</taxon>
        <taxon>Gastropoda</taxon>
        <taxon>Heterobranchia</taxon>
        <taxon>Euthyneura</taxon>
        <taxon>Tectipleura</taxon>
        <taxon>Aplysiida</taxon>
        <taxon>Aplysioidea</taxon>
        <taxon>Aplysiidae</taxon>
        <taxon>Aplysia</taxon>
    </lineage>
</organism>
<name>A0ABM0JRI5_APLCA</name>
<dbReference type="PANTHER" id="PTHR22576:SF41">
    <property type="entry name" value="CASPASE 14, APOPTOSIS-RELATED CYSTEINE PEPTIDASE"/>
    <property type="match status" value="1"/>
</dbReference>
<dbReference type="SMART" id="SM00115">
    <property type="entry name" value="CASc"/>
    <property type="match status" value="1"/>
</dbReference>
<proteinExistence type="inferred from homology"/>
<evidence type="ECO:0000256" key="1">
    <source>
        <dbReference type="ARBA" id="ARBA00010134"/>
    </source>
</evidence>
<evidence type="ECO:0000313" key="5">
    <source>
        <dbReference type="Proteomes" id="UP000694888"/>
    </source>
</evidence>
<reference evidence="6" key="1">
    <citation type="submission" date="2025-08" db="UniProtKB">
        <authorList>
            <consortium name="RefSeq"/>
        </authorList>
    </citation>
    <scope>IDENTIFICATION</scope>
</reference>
<keyword evidence="5" id="KW-1185">Reference proteome</keyword>
<dbReference type="InterPro" id="IPR029030">
    <property type="entry name" value="Caspase-like_dom_sf"/>
</dbReference>
<dbReference type="InterPro" id="IPR052039">
    <property type="entry name" value="Caspase-related_regulators"/>
</dbReference>
<sequence>MDETMGICDETDFDTEGIYTKTRKGCHKGSDNPVPALDSSDNYNFSHERRGVAIIIVNHNFSGQRSRDGSQQDFRRLQELFTSLDFEIRTFRDVTRNELLQLIHNVSREDHSDCDCLVVAISSHGNSRMEATQSGYQIEDTISTRDGQVETRLIMEKFRDRNCPSLIGKPKLFFIQACRGSRLDDGMELPVLQPVRLATEDLPPTLGNLHLRDALDACLIEEEEKNGQGPQEERRPQRVPTDVRREPCFVNVVSPAPQRVPTDVRREACFVNVASPAPQRIRSEVQREPCFVNVASPAPCYLDFLVMYATPPGYFAFRRENQGSWFITCLYNVLSRNRGDKSLVRQLTSVTGLMIRDMVSVNTEKPHQDSKKQTPVLYSMLTKDIYLVPKADKTSARRSC</sequence>
<dbReference type="InterPro" id="IPR011600">
    <property type="entry name" value="Pept_C14_caspase"/>
</dbReference>
<dbReference type="Gene3D" id="3.30.70.1470">
    <property type="entry name" value="Caspase-like"/>
    <property type="match status" value="1"/>
</dbReference>
<dbReference type="PROSITE" id="PS50208">
    <property type="entry name" value="CASPASE_P20"/>
    <property type="match status" value="1"/>
</dbReference>
<dbReference type="PRINTS" id="PR00376">
    <property type="entry name" value="IL1BCENZYME"/>
</dbReference>
<dbReference type="RefSeq" id="XP_005099862.1">
    <property type="nucleotide sequence ID" value="XM_005099805.3"/>
</dbReference>
<dbReference type="Proteomes" id="UP000694888">
    <property type="component" value="Unplaced"/>
</dbReference>
<evidence type="ECO:0000313" key="6">
    <source>
        <dbReference type="RefSeq" id="XP_005099862.1"/>
    </source>
</evidence>
<dbReference type="InterPro" id="IPR033139">
    <property type="entry name" value="Caspase_cys_AS"/>
</dbReference>
<evidence type="ECO:0000259" key="4">
    <source>
        <dbReference type="PROSITE" id="PS50208"/>
    </source>
</evidence>
<evidence type="ECO:0000256" key="2">
    <source>
        <dbReference type="RuleBase" id="RU003971"/>
    </source>
</evidence>
<dbReference type="Gene3D" id="3.40.50.1460">
    <property type="match status" value="1"/>
</dbReference>
<dbReference type="Pfam" id="PF00656">
    <property type="entry name" value="Peptidase_C14"/>
    <property type="match status" value="1"/>
</dbReference>
<comment type="similarity">
    <text evidence="1 2">Belongs to the peptidase C14A family.</text>
</comment>
<accession>A0ABM0JRI5</accession>
<feature type="domain" description="Caspase family p20" evidence="4">
    <location>
        <begin position="49"/>
        <end position="182"/>
    </location>
</feature>
<dbReference type="SUPFAM" id="SSF52129">
    <property type="entry name" value="Caspase-like"/>
    <property type="match status" value="1"/>
</dbReference>
<dbReference type="InterPro" id="IPR001309">
    <property type="entry name" value="Pept_C14_p20"/>
</dbReference>
<protein>
    <submittedName>
        <fullName evidence="6">Caspase-3</fullName>
    </submittedName>
</protein>